<dbReference type="InterPro" id="IPR002986">
    <property type="entry name" value="DAP_deCOOHase_LysA"/>
</dbReference>
<comment type="catalytic activity">
    <reaction evidence="7 12 14">
        <text>meso-2,6-diaminopimelate + H(+) = L-lysine + CO2</text>
        <dbReference type="Rhea" id="RHEA:15101"/>
        <dbReference type="ChEBI" id="CHEBI:15378"/>
        <dbReference type="ChEBI" id="CHEBI:16526"/>
        <dbReference type="ChEBI" id="CHEBI:32551"/>
        <dbReference type="ChEBI" id="CHEBI:57791"/>
        <dbReference type="EC" id="4.1.1.20"/>
    </reaction>
</comment>
<evidence type="ECO:0000313" key="17">
    <source>
        <dbReference type="EMBL" id="SFM27635.1"/>
    </source>
</evidence>
<dbReference type="GO" id="GO:0030170">
    <property type="term" value="F:pyridoxal phosphate binding"/>
    <property type="evidence" value="ECO:0007669"/>
    <property type="project" value="UniProtKB-UniRule"/>
</dbReference>
<sequence>MSFTYQNGELHAEQLPLSAIAEQFDTPCYVYSRHAIEQAWRAWDQALDGIPHLVCYAVKANSNLGVLSLLARLGAGFDIVSGGELERVLAAGGDPAKVVFSGLGKTPEEMRRALQLGIHCFNIESAAELERLQQVAAELGVQAPVSLRVNPDVDAKTHPYISTGLKENKFGIDIAEAPALYRRAAELGNLEVIGVDCHIGSQLTEITPFLDALERLLGLIDQLAAEGIRIRHLDLGGGLGVTYRDEQPTSPADYLGAVRQRIAGRELTLVFEPGRSIVANAGVLLTRVNLLKPTAHKNFAIIDAAMNDLIRPALYSAWMGIDAVRPRDDAPLLDWEIVGPVCETGDFLGKQRPLALAAGDLLAVRSAGAYGFVMSSNYNTRPRAAEVMVDGSSAHLVRRRETVSELFAGESLLPGA</sequence>
<feature type="active site" description="Proton donor" evidence="13">
    <location>
        <position position="342"/>
    </location>
</feature>
<evidence type="ECO:0000256" key="3">
    <source>
        <dbReference type="ARBA" id="ARBA00022793"/>
    </source>
</evidence>
<dbReference type="EMBL" id="FOUI01000002">
    <property type="protein sequence ID" value="SFM27635.1"/>
    <property type="molecule type" value="Genomic_DNA"/>
</dbReference>
<dbReference type="PROSITE" id="PS00878">
    <property type="entry name" value="ODR_DC_2_1"/>
    <property type="match status" value="1"/>
</dbReference>
<dbReference type="NCBIfam" id="TIGR01048">
    <property type="entry name" value="lysA"/>
    <property type="match status" value="1"/>
</dbReference>
<evidence type="ECO:0000256" key="8">
    <source>
        <dbReference type="ARBA" id="ARBA00060643"/>
    </source>
</evidence>
<dbReference type="EC" id="4.1.1.20" evidence="10 12"/>
<feature type="binding site" evidence="12">
    <location>
        <position position="311"/>
    </location>
    <ligand>
        <name>substrate</name>
    </ligand>
</feature>
<dbReference type="Pfam" id="PF00278">
    <property type="entry name" value="Orn_DAP_Arg_deC"/>
    <property type="match status" value="1"/>
</dbReference>
<evidence type="ECO:0000256" key="13">
    <source>
        <dbReference type="PIRSR" id="PIRSR600183-50"/>
    </source>
</evidence>
<dbReference type="RefSeq" id="WP_093473060.1">
    <property type="nucleotide sequence ID" value="NZ_FOUI01000002.1"/>
</dbReference>
<dbReference type="PROSITE" id="PS00879">
    <property type="entry name" value="ODR_DC_2_2"/>
    <property type="match status" value="1"/>
</dbReference>
<dbReference type="Gene3D" id="3.20.20.10">
    <property type="entry name" value="Alanine racemase"/>
    <property type="match status" value="1"/>
</dbReference>
<evidence type="ECO:0000256" key="9">
    <source>
        <dbReference type="ARBA" id="ARBA00060983"/>
    </source>
</evidence>
<keyword evidence="5 12" id="KW-0457">Lysine biosynthesis</keyword>
<dbReference type="HAMAP" id="MF_02120">
    <property type="entry name" value="LysA"/>
    <property type="match status" value="1"/>
</dbReference>
<evidence type="ECO:0000256" key="12">
    <source>
        <dbReference type="HAMAP-Rule" id="MF_02120"/>
    </source>
</evidence>
<keyword evidence="4 12" id="KW-0663">Pyridoxal phosphate</keyword>
<dbReference type="SUPFAM" id="SSF50621">
    <property type="entry name" value="Alanine racemase C-terminal domain-like"/>
    <property type="match status" value="1"/>
</dbReference>
<keyword evidence="18" id="KW-1185">Reference proteome</keyword>
<evidence type="ECO:0000256" key="7">
    <source>
        <dbReference type="ARBA" id="ARBA00050464"/>
    </source>
</evidence>
<dbReference type="AlphaFoldDB" id="A0A1I4PJE5"/>
<feature type="binding site" evidence="12">
    <location>
        <position position="315"/>
    </location>
    <ligand>
        <name>substrate</name>
    </ligand>
</feature>
<gene>
    <name evidence="12" type="primary">lysA</name>
    <name evidence="17" type="ORF">SAMN05216217_102362</name>
</gene>
<keyword evidence="2 12" id="KW-0028">Amino-acid biosynthesis</keyword>
<name>A0A1I4PJE5_9GAMM</name>
<organism evidence="17 18">
    <name type="scientific">Halopseudomonas yangmingensis</name>
    <dbReference type="NCBI Taxonomy" id="1720063"/>
    <lineage>
        <taxon>Bacteria</taxon>
        <taxon>Pseudomonadati</taxon>
        <taxon>Pseudomonadota</taxon>
        <taxon>Gammaproteobacteria</taxon>
        <taxon>Pseudomonadales</taxon>
        <taxon>Pseudomonadaceae</taxon>
        <taxon>Halopseudomonas</taxon>
    </lineage>
</organism>
<comment type="function">
    <text evidence="12">Specifically catalyzes the decarboxylation of meso-diaminopimelate (meso-DAP) to L-lysine.</text>
</comment>
<dbReference type="FunFam" id="3.20.20.10:FF:000003">
    <property type="entry name" value="Diaminopimelate decarboxylase"/>
    <property type="match status" value="1"/>
</dbReference>
<dbReference type="PANTHER" id="PTHR43727">
    <property type="entry name" value="DIAMINOPIMELATE DECARBOXYLASE"/>
    <property type="match status" value="1"/>
</dbReference>
<dbReference type="InterPro" id="IPR022653">
    <property type="entry name" value="De-COase2_pyr-phos_BS"/>
</dbReference>
<comment type="pathway">
    <text evidence="8 12 14">Amino-acid biosynthesis; L-lysine biosynthesis via DAP pathway; L-lysine from DL-2,6-diaminopimelate: step 1/1.</text>
</comment>
<feature type="domain" description="Orn/DAP/Arg decarboxylase 2 C-terminal" evidence="15">
    <location>
        <begin position="28"/>
        <end position="368"/>
    </location>
</feature>
<evidence type="ECO:0000256" key="10">
    <source>
        <dbReference type="ARBA" id="ARBA00066427"/>
    </source>
</evidence>
<dbReference type="Pfam" id="PF02784">
    <property type="entry name" value="Orn_Arg_deC_N"/>
    <property type="match status" value="1"/>
</dbReference>
<dbReference type="InterPro" id="IPR009006">
    <property type="entry name" value="Ala_racemase/Decarboxylase_C"/>
</dbReference>
<dbReference type="PRINTS" id="PR01179">
    <property type="entry name" value="ODADCRBXLASE"/>
</dbReference>
<dbReference type="InterPro" id="IPR022643">
    <property type="entry name" value="De-COase2_C"/>
</dbReference>
<comment type="subunit">
    <text evidence="12">Homodimer.</text>
</comment>
<keyword evidence="3 12" id="KW-0210">Decarboxylase</keyword>
<feature type="modified residue" description="N6-(pyridoxal phosphate)lysine" evidence="12 13">
    <location>
        <position position="59"/>
    </location>
</feature>
<dbReference type="OrthoDB" id="9802241at2"/>
<evidence type="ECO:0000256" key="14">
    <source>
        <dbReference type="RuleBase" id="RU003738"/>
    </source>
</evidence>
<dbReference type="Gene3D" id="2.40.37.10">
    <property type="entry name" value="Lyase, Ornithine Decarboxylase, Chain A, domain 1"/>
    <property type="match status" value="1"/>
</dbReference>
<evidence type="ECO:0000256" key="1">
    <source>
        <dbReference type="ARBA" id="ARBA00001933"/>
    </source>
</evidence>
<comment type="cofactor">
    <cofactor evidence="1 12 13 14">
        <name>pyridoxal 5'-phosphate</name>
        <dbReference type="ChEBI" id="CHEBI:597326"/>
    </cofactor>
</comment>
<dbReference type="InterPro" id="IPR022657">
    <property type="entry name" value="De-COase2_CS"/>
</dbReference>
<feature type="binding site" evidence="12">
    <location>
        <position position="343"/>
    </location>
    <ligand>
        <name>substrate</name>
    </ligand>
</feature>
<keyword evidence="6 12" id="KW-0456">Lyase</keyword>
<dbReference type="PANTHER" id="PTHR43727:SF2">
    <property type="entry name" value="GROUP IV DECARBOXYLASE"/>
    <property type="match status" value="1"/>
</dbReference>
<evidence type="ECO:0000256" key="2">
    <source>
        <dbReference type="ARBA" id="ARBA00022605"/>
    </source>
</evidence>
<dbReference type="CDD" id="cd06828">
    <property type="entry name" value="PLPDE_III_DapDC"/>
    <property type="match status" value="1"/>
</dbReference>
<comment type="similarity">
    <text evidence="9 12">Belongs to the Orn/Lys/Arg decarboxylase class-II family. LysA subfamily.</text>
</comment>
<feature type="binding site" evidence="12">
    <location>
        <position position="370"/>
    </location>
    <ligand>
        <name>substrate</name>
    </ligand>
</feature>
<dbReference type="InterPro" id="IPR022644">
    <property type="entry name" value="De-COase2_N"/>
</dbReference>
<feature type="binding site" evidence="12">
    <location>
        <position position="238"/>
    </location>
    <ligand>
        <name>pyridoxal 5'-phosphate</name>
        <dbReference type="ChEBI" id="CHEBI:597326"/>
    </ligand>
</feature>
<evidence type="ECO:0000256" key="11">
    <source>
        <dbReference type="ARBA" id="ARBA00074972"/>
    </source>
</evidence>
<feature type="domain" description="Orn/DAP/Arg decarboxylase 2 N-terminal" evidence="16">
    <location>
        <begin position="35"/>
        <end position="279"/>
    </location>
</feature>
<protein>
    <recommendedName>
        <fullName evidence="11 12">Diaminopimelate decarboxylase</fullName>
        <shortName evidence="12">DAP decarboxylase</shortName>
        <shortName evidence="12">DAPDC</shortName>
        <ecNumber evidence="10 12">4.1.1.20</ecNumber>
    </recommendedName>
</protein>
<dbReference type="InterPro" id="IPR029066">
    <property type="entry name" value="PLP-binding_barrel"/>
</dbReference>
<dbReference type="Proteomes" id="UP000243629">
    <property type="component" value="Unassembled WGS sequence"/>
</dbReference>
<evidence type="ECO:0000256" key="6">
    <source>
        <dbReference type="ARBA" id="ARBA00023239"/>
    </source>
</evidence>
<dbReference type="UniPathway" id="UPA00034">
    <property type="reaction ID" value="UER00027"/>
</dbReference>
<dbReference type="GO" id="GO:0009089">
    <property type="term" value="P:lysine biosynthetic process via diaminopimelate"/>
    <property type="evidence" value="ECO:0007669"/>
    <property type="project" value="UniProtKB-UniRule"/>
</dbReference>
<evidence type="ECO:0000313" key="18">
    <source>
        <dbReference type="Proteomes" id="UP000243629"/>
    </source>
</evidence>
<evidence type="ECO:0000259" key="15">
    <source>
        <dbReference type="Pfam" id="PF00278"/>
    </source>
</evidence>
<dbReference type="PRINTS" id="PR01181">
    <property type="entry name" value="DAPDCRBXLASE"/>
</dbReference>
<accession>A0A1I4PJE5</accession>
<evidence type="ECO:0000256" key="5">
    <source>
        <dbReference type="ARBA" id="ARBA00023154"/>
    </source>
</evidence>
<dbReference type="STRING" id="1720063.SAMN05216217_102362"/>
<feature type="binding site" evidence="12">
    <location>
        <position position="370"/>
    </location>
    <ligand>
        <name>pyridoxal 5'-phosphate</name>
        <dbReference type="ChEBI" id="CHEBI:597326"/>
    </ligand>
</feature>
<dbReference type="FunFam" id="2.40.37.10:FF:000003">
    <property type="entry name" value="Diaminopimelate decarboxylase"/>
    <property type="match status" value="1"/>
</dbReference>
<evidence type="ECO:0000256" key="4">
    <source>
        <dbReference type="ARBA" id="ARBA00022898"/>
    </source>
</evidence>
<dbReference type="InterPro" id="IPR000183">
    <property type="entry name" value="Orn/DAP/Arg_de-COase"/>
</dbReference>
<feature type="binding site" evidence="12">
    <location>
        <begin position="272"/>
        <end position="275"/>
    </location>
    <ligand>
        <name>pyridoxal 5'-phosphate</name>
        <dbReference type="ChEBI" id="CHEBI:597326"/>
    </ligand>
</feature>
<feature type="binding site" evidence="12">
    <location>
        <position position="275"/>
    </location>
    <ligand>
        <name>substrate</name>
    </ligand>
</feature>
<dbReference type="GO" id="GO:0008836">
    <property type="term" value="F:diaminopimelate decarboxylase activity"/>
    <property type="evidence" value="ECO:0007669"/>
    <property type="project" value="UniProtKB-UniRule"/>
</dbReference>
<reference evidence="18" key="1">
    <citation type="submission" date="2016-10" db="EMBL/GenBank/DDBJ databases">
        <authorList>
            <person name="Varghese N."/>
            <person name="Submissions S."/>
        </authorList>
    </citation>
    <scope>NUCLEOTIDE SEQUENCE [LARGE SCALE GENOMIC DNA]</scope>
    <source>
        <strain evidence="18">DSM 24213</strain>
    </source>
</reference>
<evidence type="ECO:0000259" key="16">
    <source>
        <dbReference type="Pfam" id="PF02784"/>
    </source>
</evidence>
<proteinExistence type="inferred from homology"/>
<dbReference type="SUPFAM" id="SSF51419">
    <property type="entry name" value="PLP-binding barrel"/>
    <property type="match status" value="1"/>
</dbReference>